<dbReference type="AlphaFoldDB" id="A0A2G5HD72"/>
<evidence type="ECO:0000313" key="2">
    <source>
        <dbReference type="EMBL" id="WPB08242.1"/>
    </source>
</evidence>
<sequence length="365" mass="42211">MAIDLTRIWRIQSKARKSAIVLLFFTAICLLITSSTQRFQPLPPLVALHATDGRANILESTTRTDMPELTTNINTLQSTTSKYAYATFFTEGAEKEEDDKYLICTRMLTYQLLHDPATRTERLVPFIVLVPPSVSHTKRNRLQSEGATVVEVPTTNFSWMKPGRDRWAHVIHKLNVFKLVQFEKVLLLDSDVVIFKRLDDIFESPTTEIRTNLGNSSNVKDDEGPQPQRYLMAGDTSPEEGIKHSWPAKRRASPVNAGFVVLHPSEEMYEYNMRIASIEGRFLSSAPEQNLWNYIHRPDGNMPWNRIEHTWVMNKPKYEDYKNGIAAVHEKWFRRSQEDPALKEELLKSRWKMEGFWARGPLYQV</sequence>
<dbReference type="EMBL" id="CP134192">
    <property type="protein sequence ID" value="WPB08242.1"/>
    <property type="molecule type" value="Genomic_DNA"/>
</dbReference>
<reference evidence="2 4" key="2">
    <citation type="submission" date="2023-09" db="EMBL/GenBank/DDBJ databases">
        <title>Complete-Gapless Cercospora beticola genome.</title>
        <authorList>
            <person name="Wyatt N.A."/>
            <person name="Spanner R.E."/>
            <person name="Bolton M.D."/>
        </authorList>
    </citation>
    <scope>NUCLEOTIDE SEQUENCE [LARGE SCALE GENOMIC DNA]</scope>
    <source>
        <strain evidence="2">Cb09-40</strain>
    </source>
</reference>
<evidence type="ECO:0000313" key="1">
    <source>
        <dbReference type="EMBL" id="PIA90497.1"/>
    </source>
</evidence>
<evidence type="ECO:0000313" key="3">
    <source>
        <dbReference type="Proteomes" id="UP000230605"/>
    </source>
</evidence>
<evidence type="ECO:0000313" key="4">
    <source>
        <dbReference type="Proteomes" id="UP001302367"/>
    </source>
</evidence>
<gene>
    <name evidence="1" type="ORF">CB0940_11395</name>
    <name evidence="2" type="ORF">RHO25_012907</name>
</gene>
<keyword evidence="4" id="KW-1185">Reference proteome</keyword>
<dbReference type="EMBL" id="LKMD01000107">
    <property type="protein sequence ID" value="PIA90497.1"/>
    <property type="molecule type" value="Genomic_DNA"/>
</dbReference>
<organism evidence="1 3">
    <name type="scientific">Cercospora beticola</name>
    <name type="common">Sugarbeet leaf spot fungus</name>
    <dbReference type="NCBI Taxonomy" id="122368"/>
    <lineage>
        <taxon>Eukaryota</taxon>
        <taxon>Fungi</taxon>
        <taxon>Dikarya</taxon>
        <taxon>Ascomycota</taxon>
        <taxon>Pezizomycotina</taxon>
        <taxon>Dothideomycetes</taxon>
        <taxon>Dothideomycetidae</taxon>
        <taxon>Mycosphaerellales</taxon>
        <taxon>Mycosphaerellaceae</taxon>
        <taxon>Cercospora</taxon>
    </lineage>
</organism>
<dbReference type="Proteomes" id="UP001302367">
    <property type="component" value="Chromosome 9"/>
</dbReference>
<dbReference type="Proteomes" id="UP000230605">
    <property type="component" value="Chromosome 9"/>
</dbReference>
<accession>A0A2G5HD72</accession>
<dbReference type="Gene3D" id="3.90.550.10">
    <property type="entry name" value="Spore Coat Polysaccharide Biosynthesis Protein SpsA, Chain A"/>
    <property type="match status" value="1"/>
</dbReference>
<dbReference type="OrthoDB" id="2014201at2759"/>
<protein>
    <submittedName>
        <fullName evidence="1">Hypotheticalsprotein</fullName>
    </submittedName>
</protein>
<dbReference type="InterPro" id="IPR050587">
    <property type="entry name" value="GNT1/Glycosyltrans_8"/>
</dbReference>
<reference evidence="1 3" key="1">
    <citation type="submission" date="2015-10" db="EMBL/GenBank/DDBJ databases">
        <title>The cercosporin biosynthetic gene cluster was horizontally transferred to several fungal lineages and shown to be expanded in Cercospora beticola based on microsynteny with recipient genomes.</title>
        <authorList>
            <person name="De Jonge R."/>
            <person name="Ebert M.K."/>
            <person name="Suttle J.C."/>
            <person name="Jurick Ii W.M."/>
            <person name="Secor G.A."/>
            <person name="Thomma B.P."/>
            <person name="Van De Peer Y."/>
            <person name="Bolton M.D."/>
        </authorList>
    </citation>
    <scope>NUCLEOTIDE SEQUENCE [LARGE SCALE GENOMIC DNA]</scope>
    <source>
        <strain evidence="1 3">09-40</strain>
    </source>
</reference>
<proteinExistence type="predicted"/>
<dbReference type="SUPFAM" id="SSF53448">
    <property type="entry name" value="Nucleotide-diphospho-sugar transferases"/>
    <property type="match status" value="1"/>
</dbReference>
<dbReference type="PANTHER" id="PTHR11183">
    <property type="entry name" value="GLYCOGENIN SUBFAMILY MEMBER"/>
    <property type="match status" value="1"/>
</dbReference>
<dbReference type="InterPro" id="IPR029044">
    <property type="entry name" value="Nucleotide-diphossugar_trans"/>
</dbReference>
<name>A0A2G5HD72_CERBT</name>